<dbReference type="InterPro" id="IPR011051">
    <property type="entry name" value="RmlC_Cupin_sf"/>
</dbReference>
<gene>
    <name evidence="1" type="ORF">CMV24_13750</name>
</gene>
<evidence type="ECO:0000313" key="2">
    <source>
        <dbReference type="Proteomes" id="UP000218102"/>
    </source>
</evidence>
<dbReference type="EMBL" id="NTME01000011">
    <property type="protein sequence ID" value="PBJ95005.1"/>
    <property type="molecule type" value="Genomic_DNA"/>
</dbReference>
<dbReference type="RefSeq" id="WP_023660548.1">
    <property type="nucleotide sequence ID" value="NZ_CP010359.1"/>
</dbReference>
<dbReference type="InterPro" id="IPR014710">
    <property type="entry name" value="RmlC-like_jellyroll"/>
</dbReference>
<dbReference type="CDD" id="cd02226">
    <property type="entry name" value="cupin_YdbB-like"/>
    <property type="match status" value="1"/>
</dbReference>
<organism evidence="1 2">
    <name type="scientific">Pseudomonas plecoglossicida</name>
    <dbReference type="NCBI Taxonomy" id="70775"/>
    <lineage>
        <taxon>Bacteria</taxon>
        <taxon>Pseudomonadati</taxon>
        <taxon>Pseudomonadota</taxon>
        <taxon>Gammaproteobacteria</taxon>
        <taxon>Pseudomonadales</taxon>
        <taxon>Pseudomonadaceae</taxon>
        <taxon>Pseudomonas</taxon>
    </lineage>
</organism>
<protein>
    <submittedName>
        <fullName evidence="1">Cupin domain-containing protein</fullName>
    </submittedName>
</protein>
<dbReference type="PANTHER" id="PTHR36114">
    <property type="entry name" value="16.7 KDA PROTEIN IN WHIE LOCUS"/>
    <property type="match status" value="1"/>
</dbReference>
<dbReference type="Proteomes" id="UP000218102">
    <property type="component" value="Unassembled WGS sequence"/>
</dbReference>
<dbReference type="KEGG" id="ppj:RK21_02555"/>
<name>A0A0B5K0Z5_PSEDL</name>
<proteinExistence type="predicted"/>
<reference evidence="1 2" key="1">
    <citation type="submission" date="2017-09" db="EMBL/GenBank/DDBJ databases">
        <authorList>
            <person name="Ehlers B."/>
            <person name="Leendertz F.H."/>
        </authorList>
    </citation>
    <scope>NUCLEOTIDE SEQUENCE [LARGE SCALE GENOMIC DNA]</scope>
    <source>
        <strain evidence="1 2">DJ-1</strain>
    </source>
</reference>
<dbReference type="InterPro" id="IPR013096">
    <property type="entry name" value="Cupin_2"/>
</dbReference>
<dbReference type="InterPro" id="IPR052044">
    <property type="entry name" value="PKS_Associated_Protein"/>
</dbReference>
<dbReference type="Gene3D" id="2.60.120.10">
    <property type="entry name" value="Jelly Rolls"/>
    <property type="match status" value="1"/>
</dbReference>
<sequence length="126" mass="14271">MINTVDSINLQHELDTLTGYWKPKVIGRVNNHFIKVAKLKGAFVWHAHEHEDEMFTVVSGTLRIELESRTIVLNAGEFCVIPKQMRHRPIAEEECAVMLIETDTTLHTGAETSSLTVSIEEQLYPA</sequence>
<comment type="caution">
    <text evidence="1">The sequence shown here is derived from an EMBL/GenBank/DDBJ whole genome shotgun (WGS) entry which is preliminary data.</text>
</comment>
<dbReference type="PANTHER" id="PTHR36114:SF1">
    <property type="entry name" value="16.7 KDA PROTEIN IN WHIE LOCUS"/>
    <property type="match status" value="1"/>
</dbReference>
<dbReference type="SUPFAM" id="SSF51182">
    <property type="entry name" value="RmlC-like cupins"/>
    <property type="match status" value="1"/>
</dbReference>
<dbReference type="AlphaFoldDB" id="A0A0B5K0Z5"/>
<dbReference type="Pfam" id="PF07883">
    <property type="entry name" value="Cupin_2"/>
    <property type="match status" value="1"/>
</dbReference>
<accession>A0A0B5K0Z5</accession>
<evidence type="ECO:0000313" key="1">
    <source>
        <dbReference type="EMBL" id="PBJ95005.1"/>
    </source>
</evidence>